<evidence type="ECO:0000256" key="5">
    <source>
        <dbReference type="ARBA" id="ARBA00022989"/>
    </source>
</evidence>
<name>A0A1L7ACP5_9PROT</name>
<feature type="transmembrane region" description="Helical" evidence="7">
    <location>
        <begin position="25"/>
        <end position="49"/>
    </location>
</feature>
<dbReference type="GO" id="GO:0055085">
    <property type="term" value="P:transmembrane transport"/>
    <property type="evidence" value="ECO:0007669"/>
    <property type="project" value="InterPro"/>
</dbReference>
<dbReference type="PANTHER" id="PTHR43005">
    <property type="entry name" value="BLR7065 PROTEIN"/>
    <property type="match status" value="1"/>
</dbReference>
<evidence type="ECO:0000313" key="10">
    <source>
        <dbReference type="Proteomes" id="UP000185494"/>
    </source>
</evidence>
<dbReference type="CDD" id="cd06261">
    <property type="entry name" value="TM_PBP2"/>
    <property type="match status" value="1"/>
</dbReference>
<dbReference type="InterPro" id="IPR000515">
    <property type="entry name" value="MetI-like"/>
</dbReference>
<feature type="transmembrane region" description="Helical" evidence="7">
    <location>
        <begin position="118"/>
        <end position="135"/>
    </location>
</feature>
<evidence type="ECO:0000256" key="4">
    <source>
        <dbReference type="ARBA" id="ARBA00022692"/>
    </source>
</evidence>
<accession>A0A1L7ACP5</accession>
<dbReference type="KEGG" id="rgi:RGI145_05025"/>
<evidence type="ECO:0000256" key="1">
    <source>
        <dbReference type="ARBA" id="ARBA00004651"/>
    </source>
</evidence>
<evidence type="ECO:0000256" key="3">
    <source>
        <dbReference type="ARBA" id="ARBA00022475"/>
    </source>
</evidence>
<dbReference type="STRING" id="257708.RGI145_05025"/>
<evidence type="ECO:0000256" key="6">
    <source>
        <dbReference type="ARBA" id="ARBA00023136"/>
    </source>
</evidence>
<dbReference type="Proteomes" id="UP000185494">
    <property type="component" value="Chromosome 1"/>
</dbReference>
<dbReference type="PANTHER" id="PTHR43005:SF2">
    <property type="entry name" value="INTEGRAL MEMBRANE SUGAR TRANSPORT PROTEIN"/>
    <property type="match status" value="1"/>
</dbReference>
<dbReference type="InterPro" id="IPR035906">
    <property type="entry name" value="MetI-like_sf"/>
</dbReference>
<dbReference type="Pfam" id="PF00528">
    <property type="entry name" value="BPD_transp_1"/>
    <property type="match status" value="1"/>
</dbReference>
<dbReference type="eggNOG" id="COG1175">
    <property type="taxonomic scope" value="Bacteria"/>
</dbReference>
<evidence type="ECO:0000256" key="7">
    <source>
        <dbReference type="RuleBase" id="RU363032"/>
    </source>
</evidence>
<feature type="domain" description="ABC transmembrane type-1" evidence="8">
    <location>
        <begin position="81"/>
        <end position="292"/>
    </location>
</feature>
<dbReference type="SUPFAM" id="SSF161098">
    <property type="entry name" value="MetI-like"/>
    <property type="match status" value="1"/>
</dbReference>
<evidence type="ECO:0000256" key="2">
    <source>
        <dbReference type="ARBA" id="ARBA00022448"/>
    </source>
</evidence>
<keyword evidence="6 7" id="KW-0472">Membrane</keyword>
<comment type="subcellular location">
    <subcellularLocation>
        <location evidence="1 7">Cell membrane</location>
        <topology evidence="1 7">Multi-pass membrane protein</topology>
    </subcellularLocation>
</comment>
<keyword evidence="4 7" id="KW-0812">Transmembrane</keyword>
<keyword evidence="2 7" id="KW-0813">Transport</keyword>
<keyword evidence="3" id="KW-1003">Cell membrane</keyword>
<evidence type="ECO:0000313" key="9">
    <source>
        <dbReference type="EMBL" id="APT56564.1"/>
    </source>
</evidence>
<sequence>MSAISAQHAAAREPARPKRSGTLPLIAPSVGVLLLWMIVPLVMTVWFSFQRYNLLNPMVTGFAGLENYEFLVTDPDFWASLVNTLVLVGSVLAITVVLGTLLAVLFDQNFPGRNVARLLAIAPFFVMPTVSALIWKNLMMHPIYGVLAALWRGVGLTPVDWFAQFPMLSIIVIVSWQWLPFALLILLTAIQSLDHEQKEAARMDGAGPVAQFLHITLPHLGRAISVVIMIETIFLLTVFAEIFVTTSGGPGNATTNLAFLIYARALLQFDVGGGSAGGMVAILLANIVAFFLVRSIARRLEI</sequence>
<dbReference type="EMBL" id="CP015583">
    <property type="protein sequence ID" value="APT56564.1"/>
    <property type="molecule type" value="Genomic_DNA"/>
</dbReference>
<dbReference type="Gene3D" id="1.10.3720.10">
    <property type="entry name" value="MetI-like"/>
    <property type="match status" value="1"/>
</dbReference>
<feature type="transmembrane region" description="Helical" evidence="7">
    <location>
        <begin position="77"/>
        <end position="106"/>
    </location>
</feature>
<dbReference type="AlphaFoldDB" id="A0A1L7ACP5"/>
<dbReference type="RefSeq" id="WP_075797507.1">
    <property type="nucleotide sequence ID" value="NZ_CP015583.1"/>
</dbReference>
<evidence type="ECO:0000259" key="8">
    <source>
        <dbReference type="PROSITE" id="PS50928"/>
    </source>
</evidence>
<dbReference type="GO" id="GO:0005886">
    <property type="term" value="C:plasma membrane"/>
    <property type="evidence" value="ECO:0007669"/>
    <property type="project" value="UniProtKB-SubCell"/>
</dbReference>
<keyword evidence="5 7" id="KW-1133">Transmembrane helix</keyword>
<dbReference type="PROSITE" id="PS50928">
    <property type="entry name" value="ABC_TM1"/>
    <property type="match status" value="1"/>
</dbReference>
<feature type="transmembrane region" description="Helical" evidence="7">
    <location>
        <begin position="167"/>
        <end position="190"/>
    </location>
</feature>
<organism evidence="9 10">
    <name type="scientific">Roseomonas gilardii</name>
    <dbReference type="NCBI Taxonomy" id="257708"/>
    <lineage>
        <taxon>Bacteria</taxon>
        <taxon>Pseudomonadati</taxon>
        <taxon>Pseudomonadota</taxon>
        <taxon>Alphaproteobacteria</taxon>
        <taxon>Acetobacterales</taxon>
        <taxon>Roseomonadaceae</taxon>
        <taxon>Roseomonas</taxon>
    </lineage>
</organism>
<feature type="transmembrane region" description="Helical" evidence="7">
    <location>
        <begin position="276"/>
        <end position="297"/>
    </location>
</feature>
<feature type="transmembrane region" description="Helical" evidence="7">
    <location>
        <begin position="223"/>
        <end position="244"/>
    </location>
</feature>
<proteinExistence type="inferred from homology"/>
<reference evidence="9 10" key="1">
    <citation type="submission" date="2016-05" db="EMBL/GenBank/DDBJ databases">
        <title>Complete Genome and Methylome Analysis of Psychrotrophic Bacterial Isolates from Antarctic Lake Untersee.</title>
        <authorList>
            <person name="Fomenkov A."/>
            <person name="Akimov V.N."/>
            <person name="Vasilyeva L.V."/>
            <person name="Andersen D."/>
            <person name="Vincze T."/>
            <person name="Roberts R.J."/>
        </authorList>
    </citation>
    <scope>NUCLEOTIDE SEQUENCE [LARGE SCALE GENOMIC DNA]</scope>
    <source>
        <strain evidence="9 10">U14-5</strain>
    </source>
</reference>
<gene>
    <name evidence="9" type="ORF">RGI145_05025</name>
</gene>
<protein>
    <submittedName>
        <fullName evidence="9">Sugar ABC transporter permease</fullName>
    </submittedName>
</protein>
<comment type="similarity">
    <text evidence="7">Belongs to the binding-protein-dependent transport system permease family.</text>
</comment>